<comment type="caution">
    <text evidence="2">The sequence shown here is derived from an EMBL/GenBank/DDBJ whole genome shotgun (WGS) entry which is preliminary data.</text>
</comment>
<sequence length="240" mass="27346">MSRPPLIQSLSPSMSPVRIRKRMVHFGFVIVTELEPILGDHPAVSSGPPLSLGWNAVRTKRYASMENYEKSQSQCHPPKHRCSNSRSQSIGQLHLTCSERVSRLLDWGVSLHDMQQVTEQCQVIQRERKESSELDDWEDNTYDRWESEGTTNSKDYFVPMPTSPPLLQDDDDGDEEDDTHPSTFDRMDMSTPPFQPLQMPSHHHHHQQQQPQQQTHPCMETITVPIESGPLLTVASARAA</sequence>
<dbReference type="Proteomes" id="UP000693970">
    <property type="component" value="Unassembled WGS sequence"/>
</dbReference>
<protein>
    <submittedName>
        <fullName evidence="2">Uncharacterized protein</fullName>
    </submittedName>
</protein>
<accession>A0A9K3LEF7</accession>
<evidence type="ECO:0000313" key="3">
    <source>
        <dbReference type="Proteomes" id="UP000693970"/>
    </source>
</evidence>
<gene>
    <name evidence="2" type="ORF">IV203_015900</name>
</gene>
<feature type="compositionally biased region" description="Acidic residues" evidence="1">
    <location>
        <begin position="168"/>
        <end position="178"/>
    </location>
</feature>
<proteinExistence type="predicted"/>
<feature type="compositionally biased region" description="Low complexity" evidence="1">
    <location>
        <begin position="208"/>
        <end position="217"/>
    </location>
</feature>
<evidence type="ECO:0000256" key="1">
    <source>
        <dbReference type="SAM" id="MobiDB-lite"/>
    </source>
</evidence>
<dbReference type="EMBL" id="JAGRRH010000014">
    <property type="protein sequence ID" value="KAG7359311.1"/>
    <property type="molecule type" value="Genomic_DNA"/>
</dbReference>
<reference evidence="2" key="1">
    <citation type="journal article" date="2021" name="Sci. Rep.">
        <title>Diploid genomic architecture of Nitzschia inconspicua, an elite biomass production diatom.</title>
        <authorList>
            <person name="Oliver A."/>
            <person name="Podell S."/>
            <person name="Pinowska A."/>
            <person name="Traller J.C."/>
            <person name="Smith S.R."/>
            <person name="McClure R."/>
            <person name="Beliaev A."/>
            <person name="Bohutskyi P."/>
            <person name="Hill E.A."/>
            <person name="Rabines A."/>
            <person name="Zheng H."/>
            <person name="Allen L.Z."/>
            <person name="Kuo A."/>
            <person name="Grigoriev I.V."/>
            <person name="Allen A.E."/>
            <person name="Hazlebeck D."/>
            <person name="Allen E.E."/>
        </authorList>
    </citation>
    <scope>NUCLEOTIDE SEQUENCE</scope>
    <source>
        <strain evidence="2">Hildebrandi</strain>
    </source>
</reference>
<keyword evidence="3" id="KW-1185">Reference proteome</keyword>
<evidence type="ECO:0000313" key="2">
    <source>
        <dbReference type="EMBL" id="KAG7359311.1"/>
    </source>
</evidence>
<feature type="compositionally biased region" description="Basic and acidic residues" evidence="1">
    <location>
        <begin position="179"/>
        <end position="188"/>
    </location>
</feature>
<name>A0A9K3LEF7_9STRA</name>
<dbReference type="AlphaFoldDB" id="A0A9K3LEF7"/>
<reference evidence="2" key="2">
    <citation type="submission" date="2021-04" db="EMBL/GenBank/DDBJ databases">
        <authorList>
            <person name="Podell S."/>
        </authorList>
    </citation>
    <scope>NUCLEOTIDE SEQUENCE</scope>
    <source>
        <strain evidence="2">Hildebrandi</strain>
    </source>
</reference>
<organism evidence="2 3">
    <name type="scientific">Nitzschia inconspicua</name>
    <dbReference type="NCBI Taxonomy" id="303405"/>
    <lineage>
        <taxon>Eukaryota</taxon>
        <taxon>Sar</taxon>
        <taxon>Stramenopiles</taxon>
        <taxon>Ochrophyta</taxon>
        <taxon>Bacillariophyta</taxon>
        <taxon>Bacillariophyceae</taxon>
        <taxon>Bacillariophycidae</taxon>
        <taxon>Bacillariales</taxon>
        <taxon>Bacillariaceae</taxon>
        <taxon>Nitzschia</taxon>
    </lineage>
</organism>
<feature type="region of interest" description="Disordered" evidence="1">
    <location>
        <begin position="128"/>
        <end position="219"/>
    </location>
</feature>